<evidence type="ECO:0000256" key="1">
    <source>
        <dbReference type="SAM" id="MobiDB-lite"/>
    </source>
</evidence>
<comment type="caution">
    <text evidence="3">The sequence shown here is derived from an EMBL/GenBank/DDBJ whole genome shotgun (WGS) entry which is preliminary data.</text>
</comment>
<evidence type="ECO:0000313" key="4">
    <source>
        <dbReference type="Proteomes" id="UP000664209"/>
    </source>
</evidence>
<feature type="domain" description="DUF3631" evidence="2">
    <location>
        <begin position="207"/>
        <end position="370"/>
    </location>
</feature>
<dbReference type="Pfam" id="PF12307">
    <property type="entry name" value="DUF3631"/>
    <property type="match status" value="1"/>
</dbReference>
<name>A0A939RSL3_9CELL</name>
<sequence length="393" mass="43412">MTALTTGSAGPVGSVGYQGEVLDQVRAWLGRFICTVHDADLDLLTLWAAHTHLCNETYTTPRLILDSPVPGSGKTTVLEHLQRLCLRPIQAASLSSPAMLARMLDKELRTILIDEVDRNLNPKRDGVEDLIAVLNAGYKRGAMRPVLVPTKDGWDVKEMPTFSPVAMAGNAPNLPEDTKSRTIRVLLLPDLEGRVEGSDWEEIEIPAYDLGESLAQWAETVRDQVRSIRPPLPAGCVGRSKERWAPIRRVAEVAGGHWPEIADELIRRDLTEAQMDREDGMVTTPPAVALLRDIHEVWPEGQDFTPSSSLVSTLVLHNPRMWGPESAYGRALTFQRMGRMLAQGFKVNSSRQGDGPRGYYRQALGPVWRRMGITPSNEPTGPTELAQPAGEPW</sequence>
<dbReference type="RefSeq" id="WP_208055389.1">
    <property type="nucleotide sequence ID" value="NZ_JAGEMK010000003.1"/>
</dbReference>
<keyword evidence="4" id="KW-1185">Reference proteome</keyword>
<dbReference type="Proteomes" id="UP000664209">
    <property type="component" value="Unassembled WGS sequence"/>
</dbReference>
<dbReference type="AlphaFoldDB" id="A0A939RSL3"/>
<dbReference type="InterPro" id="IPR022081">
    <property type="entry name" value="DUF3631"/>
</dbReference>
<reference evidence="3" key="1">
    <citation type="submission" date="2021-03" db="EMBL/GenBank/DDBJ databases">
        <title>Actinotalea soli sp. nov., isolated from soil.</title>
        <authorList>
            <person name="Ping W."/>
            <person name="Zhang J."/>
        </authorList>
    </citation>
    <scope>NUCLEOTIDE SEQUENCE</scope>
    <source>
        <strain evidence="3">BY-33</strain>
    </source>
</reference>
<evidence type="ECO:0000313" key="3">
    <source>
        <dbReference type="EMBL" id="MBO1751717.1"/>
    </source>
</evidence>
<proteinExistence type="predicted"/>
<dbReference type="EMBL" id="JAGEMK010000003">
    <property type="protein sequence ID" value="MBO1751717.1"/>
    <property type="molecule type" value="Genomic_DNA"/>
</dbReference>
<protein>
    <submittedName>
        <fullName evidence="3">DUF3631 domain-containing protein</fullName>
    </submittedName>
</protein>
<accession>A0A939RSL3</accession>
<evidence type="ECO:0000259" key="2">
    <source>
        <dbReference type="Pfam" id="PF12307"/>
    </source>
</evidence>
<gene>
    <name evidence="3" type="ORF">J4G33_07875</name>
</gene>
<organism evidence="3 4">
    <name type="scientific">Actinotalea soli</name>
    <dbReference type="NCBI Taxonomy" id="2819234"/>
    <lineage>
        <taxon>Bacteria</taxon>
        <taxon>Bacillati</taxon>
        <taxon>Actinomycetota</taxon>
        <taxon>Actinomycetes</taxon>
        <taxon>Micrococcales</taxon>
        <taxon>Cellulomonadaceae</taxon>
        <taxon>Actinotalea</taxon>
    </lineage>
</organism>
<feature type="region of interest" description="Disordered" evidence="1">
    <location>
        <begin position="370"/>
        <end position="393"/>
    </location>
</feature>